<accession>A0A1F6D5N3</accession>
<dbReference type="EMBL" id="MFKF01000024">
    <property type="protein sequence ID" value="OGG56630.1"/>
    <property type="molecule type" value="Genomic_DNA"/>
</dbReference>
<gene>
    <name evidence="1" type="ORF">A3F84_08380</name>
</gene>
<sequence>MPGGRPSKLNPALQKRIVQAIRRGCYVETAAALAGLHKDTFYAWLKKGAQEDGEKIYRDFSAAVEKALAESERDDLAVIEKAGRGYEVTKEKTVVYKDGSVETTTETSTRFNWQAAAWRLERRFPERWAKIDRDLEKRLAALEEQLNVKG</sequence>
<evidence type="ECO:0008006" key="3">
    <source>
        <dbReference type="Google" id="ProtNLM"/>
    </source>
</evidence>
<organism evidence="1 2">
    <name type="scientific">Handelsmanbacteria sp. (strain RIFCSPLOWO2_12_FULL_64_10)</name>
    <dbReference type="NCBI Taxonomy" id="1817868"/>
    <lineage>
        <taxon>Bacteria</taxon>
        <taxon>Candidatus Handelsmaniibacteriota</taxon>
    </lineage>
</organism>
<reference evidence="1 2" key="1">
    <citation type="journal article" date="2016" name="Nat. Commun.">
        <title>Thousands of microbial genomes shed light on interconnected biogeochemical processes in an aquifer system.</title>
        <authorList>
            <person name="Anantharaman K."/>
            <person name="Brown C.T."/>
            <person name="Hug L.A."/>
            <person name="Sharon I."/>
            <person name="Castelle C.J."/>
            <person name="Probst A.J."/>
            <person name="Thomas B.C."/>
            <person name="Singh A."/>
            <person name="Wilkins M.J."/>
            <person name="Karaoz U."/>
            <person name="Brodie E.L."/>
            <person name="Williams K.H."/>
            <person name="Hubbard S.S."/>
            <person name="Banfield J.F."/>
        </authorList>
    </citation>
    <scope>NUCLEOTIDE SEQUENCE [LARGE SCALE GENOMIC DNA]</scope>
    <source>
        <strain evidence="2">RIFCSPLOWO2_12_FULL_64_10</strain>
    </source>
</reference>
<name>A0A1F6D5N3_HANXR</name>
<evidence type="ECO:0000313" key="1">
    <source>
        <dbReference type="EMBL" id="OGG56630.1"/>
    </source>
</evidence>
<comment type="caution">
    <text evidence="1">The sequence shown here is derived from an EMBL/GenBank/DDBJ whole genome shotgun (WGS) entry which is preliminary data.</text>
</comment>
<protein>
    <recommendedName>
        <fullName evidence="3">Terminase</fullName>
    </recommendedName>
</protein>
<dbReference type="Gene3D" id="1.10.10.60">
    <property type="entry name" value="Homeodomain-like"/>
    <property type="match status" value="1"/>
</dbReference>
<dbReference type="AlphaFoldDB" id="A0A1F6D5N3"/>
<dbReference type="Proteomes" id="UP000178606">
    <property type="component" value="Unassembled WGS sequence"/>
</dbReference>
<evidence type="ECO:0000313" key="2">
    <source>
        <dbReference type="Proteomes" id="UP000178606"/>
    </source>
</evidence>
<proteinExistence type="predicted"/>